<comment type="similarity">
    <text evidence="2">Belongs to the UPF0126 family.</text>
</comment>
<feature type="domain" description="Glycine transporter" evidence="8">
    <location>
        <begin position="8"/>
        <end position="83"/>
    </location>
</feature>
<dbReference type="RefSeq" id="WP_163496872.1">
    <property type="nucleotide sequence ID" value="NZ_CP048711.1"/>
</dbReference>
<protein>
    <submittedName>
        <fullName evidence="9">Trimeric intracellular cation channel family protein</fullName>
    </submittedName>
</protein>
<dbReference type="EMBL" id="CP048711">
    <property type="protein sequence ID" value="QIB67445.1"/>
    <property type="molecule type" value="Genomic_DNA"/>
</dbReference>
<evidence type="ECO:0000256" key="4">
    <source>
        <dbReference type="ARBA" id="ARBA00022692"/>
    </source>
</evidence>
<sequence length="214" mass="22870">MAVDTVVYIFDLLGIAVFAVSGALAAAEKRLDVLGFVLFGTITGIGGGTVRDLLLQTDQVFWIGNTTYLWVCIGASLATWFLAHLFESLRALLLWADALGLALFSVLGTQKALAWDAPLLVAVGMGMMTATFGSLIRDSLLGRPPVLLEPDIYVSAAALGALSYVAIVAQDWGREVALPVAVAAAFALRAGAILFDLRLPKYRPRDPRRNTHVP</sequence>
<feature type="transmembrane region" description="Helical" evidence="7">
    <location>
        <begin position="33"/>
        <end position="54"/>
    </location>
</feature>
<evidence type="ECO:0000256" key="1">
    <source>
        <dbReference type="ARBA" id="ARBA00004651"/>
    </source>
</evidence>
<keyword evidence="3" id="KW-1003">Cell membrane</keyword>
<feature type="transmembrane region" description="Helical" evidence="7">
    <location>
        <begin position="60"/>
        <end position="82"/>
    </location>
</feature>
<dbReference type="PANTHER" id="PTHR30506:SF3">
    <property type="entry name" value="UPF0126 INNER MEMBRANE PROTEIN YADS-RELATED"/>
    <property type="match status" value="1"/>
</dbReference>
<evidence type="ECO:0000256" key="7">
    <source>
        <dbReference type="SAM" id="Phobius"/>
    </source>
</evidence>
<evidence type="ECO:0000256" key="6">
    <source>
        <dbReference type="ARBA" id="ARBA00023136"/>
    </source>
</evidence>
<dbReference type="Proteomes" id="UP000477680">
    <property type="component" value="Chromosome"/>
</dbReference>
<evidence type="ECO:0000259" key="8">
    <source>
        <dbReference type="Pfam" id="PF03458"/>
    </source>
</evidence>
<feature type="domain" description="Glycine transporter" evidence="8">
    <location>
        <begin position="94"/>
        <end position="167"/>
    </location>
</feature>
<feature type="transmembrane region" description="Helical" evidence="7">
    <location>
        <begin position="89"/>
        <end position="107"/>
    </location>
</feature>
<proteinExistence type="inferred from homology"/>
<feature type="transmembrane region" description="Helical" evidence="7">
    <location>
        <begin position="152"/>
        <end position="170"/>
    </location>
</feature>
<dbReference type="Pfam" id="PF03458">
    <property type="entry name" value="Gly_transporter"/>
    <property type="match status" value="2"/>
</dbReference>
<keyword evidence="6 7" id="KW-0472">Membrane</keyword>
<keyword evidence="4 7" id="KW-0812">Transmembrane</keyword>
<dbReference type="GO" id="GO:0005886">
    <property type="term" value="C:plasma membrane"/>
    <property type="evidence" value="ECO:0007669"/>
    <property type="project" value="UniProtKB-SubCell"/>
</dbReference>
<comment type="subcellular location">
    <subcellularLocation>
        <location evidence="1">Cell membrane</location>
        <topology evidence="1">Multi-pass membrane protein</topology>
    </subcellularLocation>
</comment>
<reference evidence="9 10" key="1">
    <citation type="submission" date="2020-02" db="EMBL/GenBank/DDBJ databases">
        <title>Genome sequencing for Kineobactrum sp. M2.</title>
        <authorList>
            <person name="Park S.-J."/>
        </authorList>
    </citation>
    <scope>NUCLEOTIDE SEQUENCE [LARGE SCALE GENOMIC DNA]</scope>
    <source>
        <strain evidence="9 10">M2</strain>
    </source>
</reference>
<organism evidence="9 10">
    <name type="scientific">Kineobactrum salinum</name>
    <dbReference type="NCBI Taxonomy" id="2708301"/>
    <lineage>
        <taxon>Bacteria</taxon>
        <taxon>Pseudomonadati</taxon>
        <taxon>Pseudomonadota</taxon>
        <taxon>Gammaproteobacteria</taxon>
        <taxon>Cellvibrionales</taxon>
        <taxon>Halieaceae</taxon>
        <taxon>Kineobactrum</taxon>
    </lineage>
</organism>
<gene>
    <name evidence="9" type="ORF">G3T16_20690</name>
</gene>
<feature type="transmembrane region" description="Helical" evidence="7">
    <location>
        <begin position="119"/>
        <end position="140"/>
    </location>
</feature>
<name>A0A6C0U9T4_9GAMM</name>
<accession>A0A6C0U9T4</accession>
<evidence type="ECO:0000313" key="9">
    <source>
        <dbReference type="EMBL" id="QIB67445.1"/>
    </source>
</evidence>
<evidence type="ECO:0000256" key="2">
    <source>
        <dbReference type="ARBA" id="ARBA00008193"/>
    </source>
</evidence>
<keyword evidence="5 7" id="KW-1133">Transmembrane helix</keyword>
<feature type="transmembrane region" description="Helical" evidence="7">
    <location>
        <begin position="6"/>
        <end position="26"/>
    </location>
</feature>
<keyword evidence="10" id="KW-1185">Reference proteome</keyword>
<evidence type="ECO:0000256" key="5">
    <source>
        <dbReference type="ARBA" id="ARBA00022989"/>
    </source>
</evidence>
<dbReference type="AlphaFoldDB" id="A0A6C0U9T4"/>
<evidence type="ECO:0000313" key="10">
    <source>
        <dbReference type="Proteomes" id="UP000477680"/>
    </source>
</evidence>
<evidence type="ECO:0000256" key="3">
    <source>
        <dbReference type="ARBA" id="ARBA00022475"/>
    </source>
</evidence>
<feature type="transmembrane region" description="Helical" evidence="7">
    <location>
        <begin position="176"/>
        <end position="199"/>
    </location>
</feature>
<dbReference type="KEGG" id="kim:G3T16_20690"/>
<dbReference type="PANTHER" id="PTHR30506">
    <property type="entry name" value="INNER MEMBRANE PROTEIN"/>
    <property type="match status" value="1"/>
</dbReference>
<dbReference type="InterPro" id="IPR005115">
    <property type="entry name" value="Gly_transporter"/>
</dbReference>